<proteinExistence type="predicted"/>
<evidence type="ECO:0000256" key="1">
    <source>
        <dbReference type="SAM" id="Phobius"/>
    </source>
</evidence>
<comment type="caution">
    <text evidence="2">The sequence shown here is derived from an EMBL/GenBank/DDBJ whole genome shotgun (WGS) entry which is preliminary data.</text>
</comment>
<evidence type="ECO:0008006" key="4">
    <source>
        <dbReference type="Google" id="ProtNLM"/>
    </source>
</evidence>
<keyword evidence="1" id="KW-0812">Transmembrane</keyword>
<feature type="transmembrane region" description="Helical" evidence="1">
    <location>
        <begin position="106"/>
        <end position="128"/>
    </location>
</feature>
<dbReference type="Proteomes" id="UP000321676">
    <property type="component" value="Unassembled WGS sequence"/>
</dbReference>
<protein>
    <recommendedName>
        <fullName evidence="4">Holin-X, holin superfamily III</fullName>
    </recommendedName>
</protein>
<keyword evidence="3" id="KW-1185">Reference proteome</keyword>
<reference evidence="2 3" key="1">
    <citation type="submission" date="2019-07" db="EMBL/GenBank/DDBJ databases">
        <title>Whole genome shotgun sequence of Sphingobacterium mizutaii NBRC 14946.</title>
        <authorList>
            <person name="Hosoyama A."/>
            <person name="Uohara A."/>
            <person name="Ohji S."/>
            <person name="Ichikawa N."/>
        </authorList>
    </citation>
    <scope>NUCLEOTIDE SEQUENCE [LARGE SCALE GENOMIC DNA]</scope>
    <source>
        <strain evidence="2 3">NBRC 14946</strain>
    </source>
</reference>
<organism evidence="2 3">
    <name type="scientific">Sphingobacterium mizutaii NBRC 14946 = DSM 11724</name>
    <dbReference type="NCBI Taxonomy" id="1220576"/>
    <lineage>
        <taxon>Bacteria</taxon>
        <taxon>Pseudomonadati</taxon>
        <taxon>Bacteroidota</taxon>
        <taxon>Sphingobacteriia</taxon>
        <taxon>Sphingobacteriales</taxon>
        <taxon>Sphingobacteriaceae</taxon>
        <taxon>Sphingobacterium</taxon>
    </lineage>
</organism>
<gene>
    <name evidence="2" type="ORF">SMI01S_15170</name>
</gene>
<dbReference type="EMBL" id="BJXH01000011">
    <property type="protein sequence ID" value="GEM67911.1"/>
    <property type="molecule type" value="Genomic_DNA"/>
</dbReference>
<name>A0ABQ0W4N0_9SPHI</name>
<evidence type="ECO:0000313" key="2">
    <source>
        <dbReference type="EMBL" id="GEM67911.1"/>
    </source>
</evidence>
<evidence type="ECO:0000313" key="3">
    <source>
        <dbReference type="Proteomes" id="UP000321676"/>
    </source>
</evidence>
<keyword evidence="1" id="KW-0472">Membrane</keyword>
<accession>A0ABQ0W4N0</accession>
<feature type="transmembrane region" description="Helical" evidence="1">
    <location>
        <begin position="72"/>
        <end position="94"/>
    </location>
</feature>
<sequence>MFLYYLPTANILCLKFFIFLKIDEKMNIEDKILESALRNEKPIITDEIVEYYQKNPTELDSMVNQSIFQAKFLKYFFVLGLGLTIGVRLLRYFFDDDAFGEFVDRIILDVLSEIGIAIFGGALTVYLLEFLRKKHFQESIQFRKEVKRKIKELEKEQKD</sequence>
<keyword evidence="1" id="KW-1133">Transmembrane helix</keyword>